<dbReference type="Proteomes" id="UP000217446">
    <property type="component" value="Unassembled WGS sequence"/>
</dbReference>
<name>A0A250V318_STROL</name>
<gene>
    <name evidence="1" type="ORF">SO3561_00078</name>
</gene>
<protein>
    <submittedName>
        <fullName evidence="1">Uncharacterized protein</fullName>
    </submittedName>
</protein>
<accession>A0A250V318</accession>
<comment type="caution">
    <text evidence="1">The sequence shown here is derived from an EMBL/GenBank/DDBJ whole genome shotgun (WGS) entry which is preliminary data.</text>
</comment>
<dbReference type="AlphaFoldDB" id="A0A250V318"/>
<keyword evidence="2" id="KW-1185">Reference proteome</keyword>
<dbReference type="EMBL" id="BDQI01000001">
    <property type="protein sequence ID" value="GAX48598.1"/>
    <property type="molecule type" value="Genomic_DNA"/>
</dbReference>
<evidence type="ECO:0000313" key="1">
    <source>
        <dbReference type="EMBL" id="GAX48598.1"/>
    </source>
</evidence>
<organism evidence="1 2">
    <name type="scientific">Streptomyces olivochromogenes</name>
    <dbReference type="NCBI Taxonomy" id="1963"/>
    <lineage>
        <taxon>Bacteria</taxon>
        <taxon>Bacillati</taxon>
        <taxon>Actinomycetota</taxon>
        <taxon>Actinomycetes</taxon>
        <taxon>Kitasatosporales</taxon>
        <taxon>Streptomycetaceae</taxon>
        <taxon>Streptomyces</taxon>
    </lineage>
</organism>
<proteinExistence type="predicted"/>
<evidence type="ECO:0000313" key="2">
    <source>
        <dbReference type="Proteomes" id="UP000217446"/>
    </source>
</evidence>
<dbReference type="STRING" id="1963.AQJ27_05570"/>
<reference evidence="2" key="1">
    <citation type="submission" date="2017-05" db="EMBL/GenBank/DDBJ databases">
        <title>Streptomyces olivochromogenes NBRC 3561 whole genome shotgun sequence.</title>
        <authorList>
            <person name="Dohra H."/>
            <person name="Kodani S."/>
        </authorList>
    </citation>
    <scope>NUCLEOTIDE SEQUENCE [LARGE SCALE GENOMIC DNA]</scope>
    <source>
        <strain evidence="2">NBRC 3561</strain>
    </source>
</reference>
<sequence length="368" mass="40663">MPQTLPPLITEAAALSVAGARLHRYEMGPALIGAGADATVVIVAAGDTPGVSGVQDSTKVLLRGDRIPELHSRFEFRGPLPIHLFTRLDQGCLPLGTALCRGTSYAPASFDHAELELDRPLSREMLDVVRPVPAPGPVPGVDWVDHVETDPIRALESFVLGWFPAEETEPAEDRSAAGEMGDLPEALAAFHRLARLRPALHRFHDPVLKQPRRASGPLGDRLVFAMWNGAGMDWSIPWPREKPGEADPRVWLTEDPGAADPETILEEEPLSRFLLQFTLYEAMNAAPYHAWTYCMPTARLDALWSMLRPIPLSPFLPTYTAERFFVAPGLLTQVSRDENEAVVNFGALHRGTLTPLLEHRFRWSRFDG</sequence>